<dbReference type="PRINTS" id="PR00080">
    <property type="entry name" value="SDRFAMILY"/>
</dbReference>
<dbReference type="InterPro" id="IPR002347">
    <property type="entry name" value="SDR_fam"/>
</dbReference>
<sequence length="284" mass="30475">MSQVWFITGSAAGLGLSITEAALAAGHRVIASARKPERLAKLVEAYGDRLLPVELDVTDSLAAQKAVAAGIAAFGNIDVLVNNAGYGHLVPFEQTGEQAFRLEVETNFFGVVNVTRAVLPFMRARRTGCIFQVSSVGGRTGTPGMSAYQSAKWAVGGFCEVLAKEIGPLGIRLCCLEPGGMSTGWAERASRDIPPIMPDYQASVGQWQDFLKQYIGHENGDPAKVARVILALSCHPAPPVHLLLGSDALEYCAQAEQARQQDAERWKEVSRYPDKANDIPLALP</sequence>
<dbReference type="Gene3D" id="3.40.50.720">
    <property type="entry name" value="NAD(P)-binding Rossmann-like Domain"/>
    <property type="match status" value="1"/>
</dbReference>
<protein>
    <submittedName>
        <fullName evidence="4">SDR family NAD(P)-dependent oxidoreductase</fullName>
    </submittedName>
</protein>
<gene>
    <name evidence="4" type="ORF">ABK905_14905</name>
</gene>
<reference evidence="4" key="1">
    <citation type="submission" date="2024-06" db="EMBL/GenBank/DDBJ databases">
        <authorList>
            <person name="Coelho C."/>
            <person name="Bento M."/>
            <person name="Garcia E."/>
            <person name="Camelo A."/>
            <person name="Brandao I."/>
            <person name="Espirito Santo C."/>
            <person name="Trovao J."/>
            <person name="Verissimo A."/>
            <person name="Costa J."/>
            <person name="Tiago I."/>
        </authorList>
    </citation>
    <scope>NUCLEOTIDE SEQUENCE</scope>
    <source>
        <strain evidence="4">KWT182</strain>
    </source>
</reference>
<organism evidence="4">
    <name type="scientific">Acerihabitans sp. KWT182</name>
    <dbReference type="NCBI Taxonomy" id="3157919"/>
    <lineage>
        <taxon>Bacteria</taxon>
        <taxon>Pseudomonadati</taxon>
        <taxon>Pseudomonadota</taxon>
        <taxon>Gammaproteobacteria</taxon>
        <taxon>Enterobacterales</taxon>
        <taxon>Pectobacteriaceae</taxon>
        <taxon>Acerihabitans</taxon>
    </lineage>
</organism>
<dbReference type="AlphaFoldDB" id="A0AAU7Q573"/>
<comment type="similarity">
    <text evidence="1 3">Belongs to the short-chain dehydrogenases/reductases (SDR) family.</text>
</comment>
<evidence type="ECO:0000256" key="2">
    <source>
        <dbReference type="ARBA" id="ARBA00023002"/>
    </source>
</evidence>
<dbReference type="CDD" id="cd05374">
    <property type="entry name" value="17beta-HSD-like_SDR_c"/>
    <property type="match status" value="1"/>
</dbReference>
<dbReference type="PANTHER" id="PTHR43976:SF16">
    <property type="entry name" value="SHORT-CHAIN DEHYDROGENASE_REDUCTASE FAMILY PROTEIN"/>
    <property type="match status" value="1"/>
</dbReference>
<dbReference type="InterPro" id="IPR051911">
    <property type="entry name" value="SDR_oxidoreductase"/>
</dbReference>
<dbReference type="GO" id="GO:0016491">
    <property type="term" value="F:oxidoreductase activity"/>
    <property type="evidence" value="ECO:0007669"/>
    <property type="project" value="UniProtKB-KW"/>
</dbReference>
<name>A0AAU7Q573_9GAMM</name>
<dbReference type="InterPro" id="IPR036291">
    <property type="entry name" value="NAD(P)-bd_dom_sf"/>
</dbReference>
<evidence type="ECO:0000313" key="4">
    <source>
        <dbReference type="EMBL" id="XBS68141.1"/>
    </source>
</evidence>
<proteinExistence type="inferred from homology"/>
<evidence type="ECO:0000256" key="1">
    <source>
        <dbReference type="ARBA" id="ARBA00006484"/>
    </source>
</evidence>
<dbReference type="EMBL" id="CP157947">
    <property type="protein sequence ID" value="XBS68141.1"/>
    <property type="molecule type" value="Genomic_DNA"/>
</dbReference>
<keyword evidence="2" id="KW-0560">Oxidoreductase</keyword>
<dbReference type="PANTHER" id="PTHR43976">
    <property type="entry name" value="SHORT CHAIN DEHYDROGENASE"/>
    <property type="match status" value="1"/>
</dbReference>
<dbReference type="SUPFAM" id="SSF51735">
    <property type="entry name" value="NAD(P)-binding Rossmann-fold domains"/>
    <property type="match status" value="1"/>
</dbReference>
<evidence type="ECO:0000256" key="3">
    <source>
        <dbReference type="RuleBase" id="RU000363"/>
    </source>
</evidence>
<dbReference type="Pfam" id="PF00106">
    <property type="entry name" value="adh_short"/>
    <property type="match status" value="1"/>
</dbReference>
<accession>A0AAU7Q573</accession>
<dbReference type="PRINTS" id="PR00081">
    <property type="entry name" value="GDHRDH"/>
</dbReference>